<accession>A0AAD9VIB5</accession>
<dbReference type="PANTHER" id="PTHR47027:SF20">
    <property type="entry name" value="REVERSE TRANSCRIPTASE-LIKE PROTEIN WITH RNA-DIRECTED DNA POLYMERASE DOMAIN"/>
    <property type="match status" value="1"/>
</dbReference>
<dbReference type="Pfam" id="PF00078">
    <property type="entry name" value="RVT_1"/>
    <property type="match status" value="1"/>
</dbReference>
<evidence type="ECO:0000313" key="2">
    <source>
        <dbReference type="EMBL" id="KAK2574760.1"/>
    </source>
</evidence>
<feature type="non-terminal residue" evidence="2">
    <location>
        <position position="272"/>
    </location>
</feature>
<sequence>MISYIADVYDRSITRLSCGSWESEPIKPLCGVKQGDPLSPIMFNLIMDRLLRMLPTEIGVAVEGRSFNVLAFADDLIFMASTPNGLQTTLNIAADYLTNCGLRINTSKSFTVAIKNVPHIKKSIVDHSERFKCLNHELPALKRSDEWKYLGIPFTPEGRTVSQEIDQLRGYLVKLTKAPLKPQQRLFALRVMVLPGLYHLLVLGNTTLSRLKKIDGIVRGAVRNWLRLPHDTINAYIHARAKDGGLSIPSLRWLMPLKRRERLRKYARDDLG</sequence>
<dbReference type="GO" id="GO:0071897">
    <property type="term" value="P:DNA biosynthetic process"/>
    <property type="evidence" value="ECO:0007669"/>
    <property type="project" value="UniProtKB-ARBA"/>
</dbReference>
<organism evidence="2 3">
    <name type="scientific">Odynerus spinipes</name>
    <dbReference type="NCBI Taxonomy" id="1348599"/>
    <lineage>
        <taxon>Eukaryota</taxon>
        <taxon>Metazoa</taxon>
        <taxon>Ecdysozoa</taxon>
        <taxon>Arthropoda</taxon>
        <taxon>Hexapoda</taxon>
        <taxon>Insecta</taxon>
        <taxon>Pterygota</taxon>
        <taxon>Neoptera</taxon>
        <taxon>Endopterygota</taxon>
        <taxon>Hymenoptera</taxon>
        <taxon>Apocrita</taxon>
        <taxon>Aculeata</taxon>
        <taxon>Vespoidea</taxon>
        <taxon>Vespidae</taxon>
        <taxon>Eumeninae</taxon>
        <taxon>Odynerus</taxon>
    </lineage>
</organism>
<dbReference type="PANTHER" id="PTHR47027">
    <property type="entry name" value="REVERSE TRANSCRIPTASE DOMAIN-CONTAINING PROTEIN"/>
    <property type="match status" value="1"/>
</dbReference>
<keyword evidence="3" id="KW-1185">Reference proteome</keyword>
<reference evidence="2" key="1">
    <citation type="submission" date="2021-08" db="EMBL/GenBank/DDBJ databases">
        <authorList>
            <person name="Misof B."/>
            <person name="Oliver O."/>
            <person name="Podsiadlowski L."/>
            <person name="Donath A."/>
            <person name="Peters R."/>
            <person name="Mayer C."/>
            <person name="Rust J."/>
            <person name="Gunkel S."/>
            <person name="Lesny P."/>
            <person name="Martin S."/>
            <person name="Oeyen J.P."/>
            <person name="Petersen M."/>
            <person name="Panagiotis P."/>
            <person name="Wilbrandt J."/>
            <person name="Tanja T."/>
        </authorList>
    </citation>
    <scope>NUCLEOTIDE SEQUENCE</scope>
    <source>
        <strain evidence="2">GBR_01_08_01A</strain>
        <tissue evidence="2">Thorax + abdomen</tissue>
    </source>
</reference>
<dbReference type="EMBL" id="JAIFRP010005024">
    <property type="protein sequence ID" value="KAK2574760.1"/>
    <property type="molecule type" value="Genomic_DNA"/>
</dbReference>
<evidence type="ECO:0000313" key="3">
    <source>
        <dbReference type="Proteomes" id="UP001258017"/>
    </source>
</evidence>
<reference evidence="2" key="2">
    <citation type="journal article" date="2023" name="Commun. Biol.">
        <title>Intrasexual cuticular hydrocarbon dimorphism in a wasp sheds light on hydrocarbon biosynthesis genes in Hymenoptera.</title>
        <authorList>
            <person name="Moris V.C."/>
            <person name="Podsiadlowski L."/>
            <person name="Martin S."/>
            <person name="Oeyen J.P."/>
            <person name="Donath A."/>
            <person name="Petersen M."/>
            <person name="Wilbrandt J."/>
            <person name="Misof B."/>
            <person name="Liedtke D."/>
            <person name="Thamm M."/>
            <person name="Scheiner R."/>
            <person name="Schmitt T."/>
            <person name="Niehuis O."/>
        </authorList>
    </citation>
    <scope>NUCLEOTIDE SEQUENCE</scope>
    <source>
        <strain evidence="2">GBR_01_08_01A</strain>
    </source>
</reference>
<dbReference type="AlphaFoldDB" id="A0AAD9VIB5"/>
<proteinExistence type="predicted"/>
<dbReference type="InterPro" id="IPR000477">
    <property type="entry name" value="RT_dom"/>
</dbReference>
<dbReference type="InterPro" id="IPR043502">
    <property type="entry name" value="DNA/RNA_pol_sf"/>
</dbReference>
<dbReference type="Proteomes" id="UP001258017">
    <property type="component" value="Unassembled WGS sequence"/>
</dbReference>
<comment type="caution">
    <text evidence="2">The sequence shown here is derived from an EMBL/GenBank/DDBJ whole genome shotgun (WGS) entry which is preliminary data.</text>
</comment>
<feature type="domain" description="Reverse transcriptase" evidence="1">
    <location>
        <begin position="1"/>
        <end position="154"/>
    </location>
</feature>
<dbReference type="PROSITE" id="PS50878">
    <property type="entry name" value="RT_POL"/>
    <property type="match status" value="1"/>
</dbReference>
<evidence type="ECO:0000259" key="1">
    <source>
        <dbReference type="PROSITE" id="PS50878"/>
    </source>
</evidence>
<name>A0AAD9VIB5_9HYME</name>
<dbReference type="SUPFAM" id="SSF56672">
    <property type="entry name" value="DNA/RNA polymerases"/>
    <property type="match status" value="1"/>
</dbReference>
<protein>
    <recommendedName>
        <fullName evidence="1">Reverse transcriptase domain-containing protein</fullName>
    </recommendedName>
</protein>
<gene>
    <name evidence="2" type="ORF">KPH14_012982</name>
</gene>